<proteinExistence type="predicted"/>
<organism evidence="1 2">
    <name type="scientific">Popillia japonica</name>
    <name type="common">Japanese beetle</name>
    <dbReference type="NCBI Taxonomy" id="7064"/>
    <lineage>
        <taxon>Eukaryota</taxon>
        <taxon>Metazoa</taxon>
        <taxon>Ecdysozoa</taxon>
        <taxon>Arthropoda</taxon>
        <taxon>Hexapoda</taxon>
        <taxon>Insecta</taxon>
        <taxon>Pterygota</taxon>
        <taxon>Neoptera</taxon>
        <taxon>Endopterygota</taxon>
        <taxon>Coleoptera</taxon>
        <taxon>Polyphaga</taxon>
        <taxon>Scarabaeiformia</taxon>
        <taxon>Scarabaeidae</taxon>
        <taxon>Rutelinae</taxon>
        <taxon>Popillia</taxon>
    </lineage>
</organism>
<accession>A0AAW1KKP6</accession>
<name>A0AAW1KKP6_POPJA</name>
<dbReference type="Proteomes" id="UP001458880">
    <property type="component" value="Unassembled WGS sequence"/>
</dbReference>
<sequence>MIVRVGNFELPNYYSSATIINVAVRLQEDSGGGGFRGRVWRATTTTGFVNLISEVGNSRVWRATTTTGFVNVINSCRIMRRAECTGPQGIEVDGVGKGGLGGYGWVVGDGNQPSPEIIN</sequence>
<comment type="caution">
    <text evidence="1">The sequence shown here is derived from an EMBL/GenBank/DDBJ whole genome shotgun (WGS) entry which is preliminary data.</text>
</comment>
<evidence type="ECO:0000313" key="1">
    <source>
        <dbReference type="EMBL" id="KAK9720872.1"/>
    </source>
</evidence>
<gene>
    <name evidence="1" type="ORF">QE152_g21879</name>
</gene>
<dbReference type="AlphaFoldDB" id="A0AAW1KKP6"/>
<reference evidence="1 2" key="1">
    <citation type="journal article" date="2024" name="BMC Genomics">
        <title>De novo assembly and annotation of Popillia japonica's genome with initial clues to its potential as an invasive pest.</title>
        <authorList>
            <person name="Cucini C."/>
            <person name="Boschi S."/>
            <person name="Funari R."/>
            <person name="Cardaioli E."/>
            <person name="Iannotti N."/>
            <person name="Marturano G."/>
            <person name="Paoli F."/>
            <person name="Bruttini M."/>
            <person name="Carapelli A."/>
            <person name="Frati F."/>
            <person name="Nardi F."/>
        </authorList>
    </citation>
    <scope>NUCLEOTIDE SEQUENCE [LARGE SCALE GENOMIC DNA]</scope>
    <source>
        <strain evidence="1">DMR45628</strain>
    </source>
</reference>
<keyword evidence="2" id="KW-1185">Reference proteome</keyword>
<dbReference type="EMBL" id="JASPKY010000206">
    <property type="protein sequence ID" value="KAK9720872.1"/>
    <property type="molecule type" value="Genomic_DNA"/>
</dbReference>
<protein>
    <submittedName>
        <fullName evidence="1">Uncharacterized protein</fullName>
    </submittedName>
</protein>
<evidence type="ECO:0000313" key="2">
    <source>
        <dbReference type="Proteomes" id="UP001458880"/>
    </source>
</evidence>